<keyword evidence="3 5" id="KW-1133">Transmembrane helix</keyword>
<comment type="subcellular location">
    <subcellularLocation>
        <location evidence="1">Cell membrane</location>
        <topology evidence="1">Multi-pass membrane protein</topology>
    </subcellularLocation>
</comment>
<feature type="transmembrane region" description="Helical" evidence="5">
    <location>
        <begin position="182"/>
        <end position="202"/>
    </location>
</feature>
<reference evidence="7 8" key="1">
    <citation type="submission" date="2023-07" db="EMBL/GenBank/DDBJ databases">
        <title>Comparative genomics of wheat-associated soil bacteria to identify genetic determinants of phenazine resistance.</title>
        <authorList>
            <person name="Mouncey N."/>
        </authorList>
    </citation>
    <scope>NUCLEOTIDE SEQUENCE [LARGE SCALE GENOMIC DNA]</scope>
    <source>
        <strain evidence="7 8">W4I9-1</strain>
    </source>
</reference>
<feature type="transmembrane region" description="Helical" evidence="5">
    <location>
        <begin position="356"/>
        <end position="378"/>
    </location>
</feature>
<dbReference type="PANTHER" id="PTHR11662">
    <property type="entry name" value="SOLUTE CARRIER FAMILY 17"/>
    <property type="match status" value="1"/>
</dbReference>
<feature type="transmembrane region" description="Helical" evidence="5">
    <location>
        <begin position="115"/>
        <end position="135"/>
    </location>
</feature>
<name>A0AAW8EUY4_9MICO</name>
<dbReference type="SUPFAM" id="SSF103473">
    <property type="entry name" value="MFS general substrate transporter"/>
    <property type="match status" value="1"/>
</dbReference>
<dbReference type="InterPro" id="IPR020846">
    <property type="entry name" value="MFS_dom"/>
</dbReference>
<dbReference type="PROSITE" id="PS50850">
    <property type="entry name" value="MFS"/>
    <property type="match status" value="1"/>
</dbReference>
<dbReference type="RefSeq" id="WP_307294704.1">
    <property type="nucleotide sequence ID" value="NZ_JAUSXV010000001.1"/>
</dbReference>
<dbReference type="InterPro" id="IPR050382">
    <property type="entry name" value="MFS_Na/Anion_cotransporter"/>
</dbReference>
<protein>
    <submittedName>
        <fullName evidence="7">ACS family hexuronate transporter-like MFS transporter</fullName>
    </submittedName>
</protein>
<keyword evidence="8" id="KW-1185">Reference proteome</keyword>
<accession>A0AAW8EUY4</accession>
<feature type="domain" description="Major facilitator superfamily (MFS) profile" evidence="6">
    <location>
        <begin position="28"/>
        <end position="414"/>
    </location>
</feature>
<dbReference type="Proteomes" id="UP001244427">
    <property type="component" value="Unassembled WGS sequence"/>
</dbReference>
<feature type="transmembrane region" description="Helical" evidence="5">
    <location>
        <begin position="155"/>
        <end position="176"/>
    </location>
</feature>
<dbReference type="Pfam" id="PF07690">
    <property type="entry name" value="MFS_1"/>
    <property type="match status" value="1"/>
</dbReference>
<evidence type="ECO:0000256" key="5">
    <source>
        <dbReference type="SAM" id="Phobius"/>
    </source>
</evidence>
<keyword evidence="2 5" id="KW-0812">Transmembrane</keyword>
<gene>
    <name evidence="7" type="ORF">QFZ53_001269</name>
</gene>
<evidence type="ECO:0000256" key="1">
    <source>
        <dbReference type="ARBA" id="ARBA00004651"/>
    </source>
</evidence>
<dbReference type="PANTHER" id="PTHR11662:SF399">
    <property type="entry name" value="FI19708P1-RELATED"/>
    <property type="match status" value="1"/>
</dbReference>
<feature type="transmembrane region" description="Helical" evidence="5">
    <location>
        <begin position="234"/>
        <end position="255"/>
    </location>
</feature>
<evidence type="ECO:0000313" key="7">
    <source>
        <dbReference type="EMBL" id="MDQ0647073.1"/>
    </source>
</evidence>
<feature type="transmembrane region" description="Helical" evidence="5">
    <location>
        <begin position="90"/>
        <end position="109"/>
    </location>
</feature>
<evidence type="ECO:0000313" key="8">
    <source>
        <dbReference type="Proteomes" id="UP001244427"/>
    </source>
</evidence>
<evidence type="ECO:0000259" key="6">
    <source>
        <dbReference type="PROSITE" id="PS50850"/>
    </source>
</evidence>
<evidence type="ECO:0000256" key="4">
    <source>
        <dbReference type="ARBA" id="ARBA00023136"/>
    </source>
</evidence>
<dbReference type="GO" id="GO:0005886">
    <property type="term" value="C:plasma membrane"/>
    <property type="evidence" value="ECO:0007669"/>
    <property type="project" value="UniProtKB-SubCell"/>
</dbReference>
<feature type="transmembrane region" description="Helical" evidence="5">
    <location>
        <begin position="301"/>
        <end position="319"/>
    </location>
</feature>
<evidence type="ECO:0000256" key="2">
    <source>
        <dbReference type="ARBA" id="ARBA00022692"/>
    </source>
</evidence>
<proteinExistence type="predicted"/>
<dbReference type="Gene3D" id="1.20.1250.20">
    <property type="entry name" value="MFS general substrate transporter like domains"/>
    <property type="match status" value="2"/>
</dbReference>
<dbReference type="InterPro" id="IPR011701">
    <property type="entry name" value="MFS"/>
</dbReference>
<evidence type="ECO:0000256" key="3">
    <source>
        <dbReference type="ARBA" id="ARBA00022989"/>
    </source>
</evidence>
<dbReference type="InterPro" id="IPR036259">
    <property type="entry name" value="MFS_trans_sf"/>
</dbReference>
<feature type="transmembrane region" description="Helical" evidence="5">
    <location>
        <begin position="61"/>
        <end position="78"/>
    </location>
</feature>
<organism evidence="7 8">
    <name type="scientific">Microbacterium natoriense</name>
    <dbReference type="NCBI Taxonomy" id="284570"/>
    <lineage>
        <taxon>Bacteria</taxon>
        <taxon>Bacillati</taxon>
        <taxon>Actinomycetota</taxon>
        <taxon>Actinomycetes</taxon>
        <taxon>Micrococcales</taxon>
        <taxon>Microbacteriaceae</taxon>
        <taxon>Microbacterium</taxon>
    </lineage>
</organism>
<feature type="transmembrane region" description="Helical" evidence="5">
    <location>
        <begin position="267"/>
        <end position="289"/>
    </location>
</feature>
<feature type="transmembrane region" description="Helical" evidence="5">
    <location>
        <begin position="25"/>
        <end position="41"/>
    </location>
</feature>
<feature type="transmembrane region" description="Helical" evidence="5">
    <location>
        <begin position="325"/>
        <end position="344"/>
    </location>
</feature>
<dbReference type="EMBL" id="JAUSXV010000001">
    <property type="protein sequence ID" value="MDQ0647073.1"/>
    <property type="molecule type" value="Genomic_DNA"/>
</dbReference>
<comment type="caution">
    <text evidence="7">The sequence shown here is derived from an EMBL/GenBank/DDBJ whole genome shotgun (WGS) entry which is preliminary data.</text>
</comment>
<feature type="transmembrane region" description="Helical" evidence="5">
    <location>
        <begin position="390"/>
        <end position="409"/>
    </location>
</feature>
<sequence length="431" mass="44720">MSNTSSQPALNQVQKTPRVRLSRDARLAVFLFFLGWVMSYADRQLITLALPYIGKDLSLSPTQQGMLISAFFVTYAIVQIPGGMLVDKLGAKRTAVAGVLAWSVFTVATGTAGSFAVMLAIRALFGIGEGVYPAASVKAVAERTSAAQRMTATGWMYSSNAVGTIVAALAGAALIATIGWQGAFFILGAVGLLVALAIGIFLPKADASAAQTLEVQESPTSTITAKDLFRSAALWGHVAMFFGYGVVAWGMSAWVPSYLVDARGIPLGVVAAAAVIPVAVGGVASVLGGRLVDRLGGRHRLIVIPGMLACILTLAMMTQELPVPLFITLIGLLSFFSGMCYMPVFAGPVRGLPTAVVGTAYATISTGSQVAGILTPTLMGVVVENVSWEAAFGVLIAGCVICIIAAALVPRGPDEFFASFARRQTVAVHGA</sequence>
<keyword evidence="4 5" id="KW-0472">Membrane</keyword>
<dbReference type="GO" id="GO:0022857">
    <property type="term" value="F:transmembrane transporter activity"/>
    <property type="evidence" value="ECO:0007669"/>
    <property type="project" value="InterPro"/>
</dbReference>
<dbReference type="AlphaFoldDB" id="A0AAW8EUY4"/>